<accession>A0A1I8GEJ3</accession>
<evidence type="ECO:0000256" key="1">
    <source>
        <dbReference type="SAM" id="MobiDB-lite"/>
    </source>
</evidence>
<sequence length="126" mass="14173">MASAYYHPWSTRIGSRDYPQQQQQQSFQRPTDGSESSSGAATVATNDPYAGYRAGHHEQHPTWPSHCALPTTPDSTIMNQLHQHQQPQQQHHQHYQLHQTPTAVHPYQAWTAGAYQQCGSTAVFPP</sequence>
<dbReference type="Proteomes" id="UP000095280">
    <property type="component" value="Unplaced"/>
</dbReference>
<evidence type="ECO:0000313" key="2">
    <source>
        <dbReference type="Proteomes" id="UP000095280"/>
    </source>
</evidence>
<dbReference type="WBParaSite" id="maker-uti_cns_0001689-snap-gene-0.4-mRNA-1">
    <property type="protein sequence ID" value="maker-uti_cns_0001689-snap-gene-0.4-mRNA-1"/>
    <property type="gene ID" value="maker-uti_cns_0001689-snap-gene-0.4"/>
</dbReference>
<reference evidence="3" key="1">
    <citation type="submission" date="2016-11" db="UniProtKB">
        <authorList>
            <consortium name="WormBaseParasite"/>
        </authorList>
    </citation>
    <scope>IDENTIFICATION</scope>
</reference>
<keyword evidence="2" id="KW-1185">Reference proteome</keyword>
<organism evidence="2 3">
    <name type="scientific">Macrostomum lignano</name>
    <dbReference type="NCBI Taxonomy" id="282301"/>
    <lineage>
        <taxon>Eukaryota</taxon>
        <taxon>Metazoa</taxon>
        <taxon>Spiralia</taxon>
        <taxon>Lophotrochozoa</taxon>
        <taxon>Platyhelminthes</taxon>
        <taxon>Rhabditophora</taxon>
        <taxon>Macrostomorpha</taxon>
        <taxon>Macrostomida</taxon>
        <taxon>Macrostomidae</taxon>
        <taxon>Macrostomum</taxon>
    </lineage>
</organism>
<protein>
    <submittedName>
        <fullName evidence="3">Homeobox protein abdominal-B</fullName>
    </submittedName>
</protein>
<evidence type="ECO:0000313" key="3">
    <source>
        <dbReference type="WBParaSite" id="maker-uti_cns_0001689-snap-gene-0.4-mRNA-1"/>
    </source>
</evidence>
<name>A0A1I8GEJ3_9PLAT</name>
<proteinExistence type="predicted"/>
<feature type="compositionally biased region" description="Polar residues" evidence="1">
    <location>
        <begin position="26"/>
        <end position="45"/>
    </location>
</feature>
<dbReference type="AlphaFoldDB" id="A0A1I8GEJ3"/>
<feature type="region of interest" description="Disordered" evidence="1">
    <location>
        <begin position="1"/>
        <end position="68"/>
    </location>
</feature>